<dbReference type="AlphaFoldDB" id="A0A2T1NFE7"/>
<name>A0A2T1NFE7_9FLAO</name>
<dbReference type="OrthoDB" id="1178167at2"/>
<comment type="caution">
    <text evidence="1">The sequence shown here is derived from an EMBL/GenBank/DDBJ whole genome shotgun (WGS) entry which is preliminary data.</text>
</comment>
<evidence type="ECO:0000313" key="2">
    <source>
        <dbReference type="Proteomes" id="UP000238430"/>
    </source>
</evidence>
<dbReference type="EMBL" id="PXOT01000022">
    <property type="protein sequence ID" value="PSG91167.1"/>
    <property type="molecule type" value="Genomic_DNA"/>
</dbReference>
<reference evidence="1 2" key="1">
    <citation type="submission" date="2018-03" db="EMBL/GenBank/DDBJ databases">
        <title>Mesoflavibacter sp. HG37 and Mesoflavibacter sp. HG96 sp.nov., two marine bacteria isolated from seawater of Western Pacific Ocean.</title>
        <authorList>
            <person name="Cheng H."/>
            <person name="Wu Y.-H."/>
            <person name="Guo L.-L."/>
            <person name="Xu X.-W."/>
        </authorList>
    </citation>
    <scope>NUCLEOTIDE SEQUENCE [LARGE SCALE GENOMIC DNA]</scope>
    <source>
        <strain evidence="1 2">KCTC 42117</strain>
    </source>
</reference>
<organism evidence="1 2">
    <name type="scientific">Mesoflavibacter zeaxanthinifaciens subsp. sabulilitoris</name>
    <dbReference type="NCBI Taxonomy" id="1520893"/>
    <lineage>
        <taxon>Bacteria</taxon>
        <taxon>Pseudomonadati</taxon>
        <taxon>Bacteroidota</taxon>
        <taxon>Flavobacteriia</taxon>
        <taxon>Flavobacteriales</taxon>
        <taxon>Flavobacteriaceae</taxon>
        <taxon>Mesoflavibacter</taxon>
    </lineage>
</organism>
<dbReference type="RefSeq" id="WP_106678696.1">
    <property type="nucleotide sequence ID" value="NZ_JACHWV010000007.1"/>
</dbReference>
<evidence type="ECO:0000313" key="1">
    <source>
        <dbReference type="EMBL" id="PSG91167.1"/>
    </source>
</evidence>
<accession>A0A2T1NFE7</accession>
<sequence>MKFLLLFSILFSYTNIYYTSASLVLKTIKQEENQSLFFKNLKEGDQLSITYQSYGCFNQHSETLEFKYLDKTLTATLLSNDIKKSTIIKPTEIDYLIEFETQLININNTKRGCTTVNSYTFKLNNDKSIVRKDDTCNWNGYKLLKEKFFK</sequence>
<dbReference type="Proteomes" id="UP000238430">
    <property type="component" value="Unassembled WGS sequence"/>
</dbReference>
<gene>
    <name evidence="1" type="ORF">C7H61_07920</name>
</gene>
<keyword evidence="2" id="KW-1185">Reference proteome</keyword>
<protein>
    <submittedName>
        <fullName evidence="1">Uncharacterized protein</fullName>
    </submittedName>
</protein>
<proteinExistence type="predicted"/>